<proteinExistence type="predicted"/>
<reference evidence="3" key="1">
    <citation type="submission" date="2019-06" db="EMBL/GenBank/DDBJ databases">
        <title>Gordonia isolated from sludge of a wastewater treatment plant.</title>
        <authorList>
            <person name="Tamura T."/>
            <person name="Aoyama K."/>
            <person name="Kang Y."/>
            <person name="Saito S."/>
            <person name="Akiyama N."/>
            <person name="Yazawa K."/>
            <person name="Gonoi T."/>
            <person name="Mikami Y."/>
        </authorList>
    </citation>
    <scope>NUCLEOTIDE SEQUENCE [LARGE SCALE GENOMIC DNA]</scope>
    <source>
        <strain evidence="3">NBRC 107696</strain>
    </source>
</reference>
<gene>
    <name evidence="2" type="ORF">nbrc107696_42530</name>
</gene>
<dbReference type="InterPro" id="IPR042070">
    <property type="entry name" value="PucR_C-HTH_sf"/>
</dbReference>
<dbReference type="SUPFAM" id="SSF46894">
    <property type="entry name" value="C-terminal effector domain of the bipartite response regulators"/>
    <property type="match status" value="1"/>
</dbReference>
<organism evidence="2 3">
    <name type="scientific">Gordonia spumicola</name>
    <dbReference type="NCBI Taxonomy" id="589161"/>
    <lineage>
        <taxon>Bacteria</taxon>
        <taxon>Bacillati</taxon>
        <taxon>Actinomycetota</taxon>
        <taxon>Actinomycetes</taxon>
        <taxon>Mycobacteriales</taxon>
        <taxon>Gordoniaceae</taxon>
        <taxon>Gordonia</taxon>
    </lineage>
</organism>
<dbReference type="InterPro" id="IPR025736">
    <property type="entry name" value="PucR_C-HTH_dom"/>
</dbReference>
<dbReference type="Pfam" id="PF13556">
    <property type="entry name" value="HTH_30"/>
    <property type="match status" value="1"/>
</dbReference>
<dbReference type="EMBL" id="BJOV01000005">
    <property type="protein sequence ID" value="GEE03807.1"/>
    <property type="molecule type" value="Genomic_DNA"/>
</dbReference>
<dbReference type="GO" id="GO:0003677">
    <property type="term" value="F:DNA binding"/>
    <property type="evidence" value="ECO:0007669"/>
    <property type="project" value="InterPro"/>
</dbReference>
<comment type="caution">
    <text evidence="2">The sequence shown here is derived from an EMBL/GenBank/DDBJ whole genome shotgun (WGS) entry which is preliminary data.</text>
</comment>
<evidence type="ECO:0000313" key="3">
    <source>
        <dbReference type="Proteomes" id="UP000444960"/>
    </source>
</evidence>
<accession>A0A7I9VEQ6</accession>
<evidence type="ECO:0000259" key="1">
    <source>
        <dbReference type="Pfam" id="PF13556"/>
    </source>
</evidence>
<protein>
    <recommendedName>
        <fullName evidence="1">PucR C-terminal helix-turn-helix domain-containing protein</fullName>
    </recommendedName>
</protein>
<name>A0A7I9VEQ6_9ACTN</name>
<dbReference type="InterPro" id="IPR016032">
    <property type="entry name" value="Sig_transdc_resp-reg_C-effctor"/>
</dbReference>
<dbReference type="GO" id="GO:0006355">
    <property type="term" value="P:regulation of DNA-templated transcription"/>
    <property type="evidence" value="ECO:0007669"/>
    <property type="project" value="InterPro"/>
</dbReference>
<dbReference type="Gene3D" id="1.10.10.2840">
    <property type="entry name" value="PucR C-terminal helix-turn-helix domain"/>
    <property type="match status" value="1"/>
</dbReference>
<feature type="domain" description="PucR C-terminal helix-turn-helix" evidence="1">
    <location>
        <begin position="266"/>
        <end position="317"/>
    </location>
</feature>
<evidence type="ECO:0000313" key="2">
    <source>
        <dbReference type="EMBL" id="GEE03807.1"/>
    </source>
</evidence>
<keyword evidence="3" id="KW-1185">Reference proteome</keyword>
<sequence>MQQLRGRLTALDPEAAESLKVIAHFDALIMAGVGLEGLLRSAAVLSGTVAGAERRSRTTRVGHDGRRLAAGEVVRPAVLEAASSDCRVWLEREGPPLVNDAMVVERLAFAITLLESRSAVRHGLDAVIDAAVPVGERAAVLARLRIDSSTQVRVIATSADDPAPDGGLSTIVATRFGMLRATVDIPVTGVVGTPVGRSGFGVWVRADRAPESWDGAVIAFGLTDREDRTIDATDLGVILQLLQAPDSNAEDVDALERLDPLETTILRTLVEADSVRAAAARLGMHHSTVQARHESLTRALGYDPRTPVGRMRCSAATLVLRLRRADREA</sequence>
<dbReference type="Proteomes" id="UP000444960">
    <property type="component" value="Unassembled WGS sequence"/>
</dbReference>
<dbReference type="OrthoDB" id="5051269at2"/>
<dbReference type="RefSeq" id="WP_161897263.1">
    <property type="nucleotide sequence ID" value="NZ_BJOV01000005.1"/>
</dbReference>
<dbReference type="AlphaFoldDB" id="A0A7I9VEQ6"/>